<dbReference type="PANTHER" id="PTHR43283:SF7">
    <property type="entry name" value="BETA-LACTAMASE-RELATED DOMAIN-CONTAINING PROTEIN"/>
    <property type="match status" value="1"/>
</dbReference>
<evidence type="ECO:0000313" key="4">
    <source>
        <dbReference type="Proteomes" id="UP000618591"/>
    </source>
</evidence>
<feature type="chain" id="PRO_5047242131" description="Beta-lactamase-related domain-containing protein" evidence="1">
    <location>
        <begin position="22"/>
        <end position="362"/>
    </location>
</feature>
<reference evidence="4" key="1">
    <citation type="journal article" date="2019" name="Int. J. Syst. Evol. Microbiol.">
        <title>The Global Catalogue of Microorganisms (GCM) 10K type strain sequencing project: providing services to taxonomists for standard genome sequencing and annotation.</title>
        <authorList>
            <consortium name="The Broad Institute Genomics Platform"/>
            <consortium name="The Broad Institute Genome Sequencing Center for Infectious Disease"/>
            <person name="Wu L."/>
            <person name="Ma J."/>
        </authorList>
    </citation>
    <scope>NUCLEOTIDE SEQUENCE [LARGE SCALE GENOMIC DNA]</scope>
    <source>
        <strain evidence="4">CGMCC 1.10106</strain>
    </source>
</reference>
<organism evidence="3 4">
    <name type="scientific">Sphingomonas psychrolutea</name>
    <dbReference type="NCBI Taxonomy" id="1259676"/>
    <lineage>
        <taxon>Bacteria</taxon>
        <taxon>Pseudomonadati</taxon>
        <taxon>Pseudomonadota</taxon>
        <taxon>Alphaproteobacteria</taxon>
        <taxon>Sphingomonadales</taxon>
        <taxon>Sphingomonadaceae</taxon>
        <taxon>Sphingomonas</taxon>
    </lineage>
</organism>
<dbReference type="SUPFAM" id="SSF56601">
    <property type="entry name" value="beta-lactamase/transpeptidase-like"/>
    <property type="match status" value="1"/>
</dbReference>
<accession>A0ABQ1H3Q2</accession>
<dbReference type="EMBL" id="BMDW01000020">
    <property type="protein sequence ID" value="GGA56353.1"/>
    <property type="molecule type" value="Genomic_DNA"/>
</dbReference>
<proteinExistence type="predicted"/>
<dbReference type="RefSeq" id="WP_188448642.1">
    <property type="nucleotide sequence ID" value="NZ_BMDW01000020.1"/>
</dbReference>
<gene>
    <name evidence="3" type="ORF">GCM10011395_28460</name>
</gene>
<keyword evidence="1" id="KW-0732">Signal</keyword>
<dbReference type="InterPro" id="IPR012338">
    <property type="entry name" value="Beta-lactam/transpept-like"/>
</dbReference>
<protein>
    <recommendedName>
        <fullName evidence="2">Beta-lactamase-related domain-containing protein</fullName>
    </recommendedName>
</protein>
<keyword evidence="4" id="KW-1185">Reference proteome</keyword>
<comment type="caution">
    <text evidence="3">The sequence shown here is derived from an EMBL/GenBank/DDBJ whole genome shotgun (WGS) entry which is preliminary data.</text>
</comment>
<dbReference type="PANTHER" id="PTHR43283">
    <property type="entry name" value="BETA-LACTAMASE-RELATED"/>
    <property type="match status" value="1"/>
</dbReference>
<evidence type="ECO:0000256" key="1">
    <source>
        <dbReference type="SAM" id="SignalP"/>
    </source>
</evidence>
<evidence type="ECO:0000259" key="2">
    <source>
        <dbReference type="Pfam" id="PF00144"/>
    </source>
</evidence>
<name>A0ABQ1H3Q2_9SPHN</name>
<dbReference type="Gene3D" id="3.40.710.10">
    <property type="entry name" value="DD-peptidase/beta-lactamase superfamily"/>
    <property type="match status" value="1"/>
</dbReference>
<dbReference type="InterPro" id="IPR001466">
    <property type="entry name" value="Beta-lactam-related"/>
</dbReference>
<feature type="signal peptide" evidence="1">
    <location>
        <begin position="1"/>
        <end position="21"/>
    </location>
</feature>
<sequence>MQKNSHWMMLAAMLVAGSAPAATTPAPLDSLFSAGVGETRAALMIRDGRVVAKVYEPGYSDANRFVSWSMAKTVTALLVGALVADRKLSLDAPAPVAEWHGANDPRRAITLRMLLNMSSGLRHTEVGDPVEASDTNQVLFVSGTQAMAQRAIGVPLEAQPGKTFEYSSLTTLILSEIITRTLTASADPKERARSYRAFAQRRLFGPAGITSAMLDFDGIGTQIGGSLIYMTLDDYGRLGHVLLDGRGRDGQRIVDPDWLAFMKTPSPTNREYGGQLWLNRAGGADRVPALFPGHGPDTLVSCLGHLGQFVIASPDQRMVLVRLGKTQDDTPAFAALRATLARIVDRVPVDRSVRSGPATVPR</sequence>
<dbReference type="Proteomes" id="UP000618591">
    <property type="component" value="Unassembled WGS sequence"/>
</dbReference>
<evidence type="ECO:0000313" key="3">
    <source>
        <dbReference type="EMBL" id="GGA56353.1"/>
    </source>
</evidence>
<dbReference type="InterPro" id="IPR050789">
    <property type="entry name" value="Diverse_Enzym_Activities"/>
</dbReference>
<dbReference type="Pfam" id="PF00144">
    <property type="entry name" value="Beta-lactamase"/>
    <property type="match status" value="1"/>
</dbReference>
<feature type="domain" description="Beta-lactamase-related" evidence="2">
    <location>
        <begin position="40"/>
        <end position="337"/>
    </location>
</feature>